<proteinExistence type="predicted"/>
<name>A0A485LYU1_9ZZZZ</name>
<keyword evidence="1" id="KW-0812">Transmembrane</keyword>
<sequence length="81" mass="9208">MGFGEVKGNMKLIGIAIGVVLLVIFLLQNFEMTSFQFLVFTLFVAPKWLVLTVTFLLGFIFGYIYAKKKVWTEAKKTEPLV</sequence>
<evidence type="ECO:0000313" key="2">
    <source>
        <dbReference type="EMBL" id="VFU13590.1"/>
    </source>
</evidence>
<keyword evidence="1" id="KW-1133">Transmembrane helix</keyword>
<reference evidence="2" key="1">
    <citation type="submission" date="2019-03" db="EMBL/GenBank/DDBJ databases">
        <authorList>
            <person name="Hao L."/>
        </authorList>
    </citation>
    <scope>NUCLEOTIDE SEQUENCE</scope>
</reference>
<keyword evidence="1" id="KW-0472">Membrane</keyword>
<feature type="transmembrane region" description="Helical" evidence="1">
    <location>
        <begin position="12"/>
        <end position="28"/>
    </location>
</feature>
<dbReference type="AlphaFoldDB" id="A0A485LYU1"/>
<feature type="transmembrane region" description="Helical" evidence="1">
    <location>
        <begin position="48"/>
        <end position="66"/>
    </location>
</feature>
<organism evidence="2">
    <name type="scientific">anaerobic digester metagenome</name>
    <dbReference type="NCBI Taxonomy" id="1263854"/>
    <lineage>
        <taxon>unclassified sequences</taxon>
        <taxon>metagenomes</taxon>
        <taxon>ecological metagenomes</taxon>
    </lineage>
</organism>
<evidence type="ECO:0000256" key="1">
    <source>
        <dbReference type="SAM" id="Phobius"/>
    </source>
</evidence>
<gene>
    <name evidence="2" type="ORF">SCFA_20056</name>
</gene>
<protein>
    <recommendedName>
        <fullName evidence="3">Lipopolysaccharide assembly protein A domain-containing protein</fullName>
    </recommendedName>
</protein>
<accession>A0A485LYU1</accession>
<dbReference type="EMBL" id="CAADRM010000081">
    <property type="protein sequence ID" value="VFU13590.1"/>
    <property type="molecule type" value="Genomic_DNA"/>
</dbReference>
<evidence type="ECO:0008006" key="3">
    <source>
        <dbReference type="Google" id="ProtNLM"/>
    </source>
</evidence>